<reference evidence="1 2" key="1">
    <citation type="submission" date="2016-03" db="EMBL/GenBank/DDBJ databases">
        <authorList>
            <consortium name="Pathogen Informatics"/>
        </authorList>
    </citation>
    <scope>NUCLEOTIDE SEQUENCE [LARGE SCALE GENOMIC DNA]</scope>
    <source>
        <strain evidence="1 2">NCTC13364</strain>
    </source>
</reference>
<proteinExistence type="predicted"/>
<dbReference type="EMBL" id="FKBS01000029">
    <property type="protein sequence ID" value="SAI59050.1"/>
    <property type="molecule type" value="Genomic_DNA"/>
</dbReference>
<evidence type="ECO:0000313" key="1">
    <source>
        <dbReference type="EMBL" id="SAI59050.1"/>
    </source>
</evidence>
<dbReference type="Proteomes" id="UP000077037">
    <property type="component" value="Unassembled WGS sequence"/>
</dbReference>
<dbReference type="AlphaFoldDB" id="A0A157RM23"/>
<dbReference type="RefSeq" id="WP_066420963.1">
    <property type="nucleotide sequence ID" value="NZ_FKBS01000029.1"/>
</dbReference>
<dbReference type="Pfam" id="PF10065">
    <property type="entry name" value="DUF2303"/>
    <property type="match status" value="1"/>
</dbReference>
<protein>
    <submittedName>
        <fullName evidence="1">Uncharacterized conserved protein</fullName>
    </submittedName>
</protein>
<dbReference type="InterPro" id="IPR019276">
    <property type="entry name" value="DUF2303"/>
</dbReference>
<organism evidence="1 2">
    <name type="scientific">Bordetella ansorpii</name>
    <dbReference type="NCBI Taxonomy" id="288768"/>
    <lineage>
        <taxon>Bacteria</taxon>
        <taxon>Pseudomonadati</taxon>
        <taxon>Pseudomonadota</taxon>
        <taxon>Betaproteobacteria</taxon>
        <taxon>Burkholderiales</taxon>
        <taxon>Alcaligenaceae</taxon>
        <taxon>Bordetella</taxon>
    </lineage>
</organism>
<evidence type="ECO:0000313" key="2">
    <source>
        <dbReference type="Proteomes" id="UP000077037"/>
    </source>
</evidence>
<name>A0A157RM23_9BORD</name>
<accession>A0A157RM23</accession>
<sequence>MNHPQQPNIAESVEAIARKPFPILEMGKHNLIAVPSGYTLETDEKLLPLQQTPSRKRGKVVTQTLESFCEYVNFHKTPQTVIYAVVSRDNAAQPLVLTAVFNDHLQGVDMSGDFAGWQDFSAVLAPRPSHEWLLWSKNNSQALGQAAFAEFIDDNLKDIADVEGHPTGAMMLQMAINMEITQDKKIRASTRVQSGGVSIEYVENDNAETAARMEAFDRFTLGIPAFWRGLAYQLDARLRYRVREGKLTIWYDLVRPDLVIDAAVDAMAEQATKETGVPLVFGSIAK</sequence>
<gene>
    <name evidence="1" type="ORF">SAMEA1982600_05211</name>
</gene>